<organism evidence="1 2">
    <name type="scientific">Scytonema millei VB511283</name>
    <dbReference type="NCBI Taxonomy" id="1245923"/>
    <lineage>
        <taxon>Bacteria</taxon>
        <taxon>Bacillati</taxon>
        <taxon>Cyanobacteriota</taxon>
        <taxon>Cyanophyceae</taxon>
        <taxon>Nostocales</taxon>
        <taxon>Scytonemataceae</taxon>
        <taxon>Scytonema</taxon>
    </lineage>
</organism>
<name>A0A9X5E733_9CYAN</name>
<dbReference type="AlphaFoldDB" id="A0A9X5E733"/>
<evidence type="ECO:0000313" key="1">
    <source>
        <dbReference type="EMBL" id="NHC36126.1"/>
    </source>
</evidence>
<dbReference type="InterPro" id="IPR032710">
    <property type="entry name" value="NTF2-like_dom_sf"/>
</dbReference>
<dbReference type="SUPFAM" id="SSF54427">
    <property type="entry name" value="NTF2-like"/>
    <property type="match status" value="1"/>
</dbReference>
<gene>
    <name evidence="1" type="ORF">QH73_0015985</name>
</gene>
<comment type="caution">
    <text evidence="1">The sequence shown here is derived from an EMBL/GenBank/DDBJ whole genome shotgun (WGS) entry which is preliminary data.</text>
</comment>
<proteinExistence type="predicted"/>
<dbReference type="Proteomes" id="UP000031532">
    <property type="component" value="Unassembled WGS sequence"/>
</dbReference>
<sequence length="191" mass="22530">MQRFNYYKNLLADYSKPDLISNELAVKLLNDAEVYISLHEETLPQITTNYNLVQIERENKDWWSTHCEAWRQGRGDILAKEYTDGLVYLCADGPFYSRTAAKHREEHWWAITAQPGVTMSWPIVMFHDEVVYTEWCCIDNEVNETIAKGNETILRRGHRGGCYLKSAHLDFSRDVYAPNEFLYWLRREPET</sequence>
<dbReference type="EMBL" id="JTJC03000004">
    <property type="protein sequence ID" value="NHC36126.1"/>
    <property type="molecule type" value="Genomic_DNA"/>
</dbReference>
<dbReference type="RefSeq" id="WP_039717170.1">
    <property type="nucleotide sequence ID" value="NZ_JTJC03000004.1"/>
</dbReference>
<evidence type="ECO:0000313" key="2">
    <source>
        <dbReference type="Proteomes" id="UP000031532"/>
    </source>
</evidence>
<keyword evidence="2" id="KW-1185">Reference proteome</keyword>
<dbReference type="OrthoDB" id="421978at2"/>
<protein>
    <submittedName>
        <fullName evidence="1">Uncharacterized protein</fullName>
    </submittedName>
</protein>
<reference evidence="1 2" key="1">
    <citation type="journal article" date="2015" name="Genome Announc.">
        <title>Draft Genome Sequence of the Terrestrial Cyanobacterium Scytonema millei VB511283, Isolated from Eastern India.</title>
        <authorList>
            <person name="Sen D."/>
            <person name="Chandrababunaidu M.M."/>
            <person name="Singh D."/>
            <person name="Sanghi N."/>
            <person name="Ghorai A."/>
            <person name="Mishra G.P."/>
            <person name="Madduluri M."/>
            <person name="Adhikary S.P."/>
            <person name="Tripathy S."/>
        </authorList>
    </citation>
    <scope>NUCLEOTIDE SEQUENCE [LARGE SCALE GENOMIC DNA]</scope>
    <source>
        <strain evidence="1 2">VB511283</strain>
    </source>
</reference>
<accession>A0A9X5E733</accession>